<feature type="transmembrane region" description="Helical" evidence="9">
    <location>
        <begin position="142"/>
        <end position="163"/>
    </location>
</feature>
<keyword evidence="7 9" id="KW-0496">Mitochondrion</keyword>
<evidence type="ECO:0000256" key="6">
    <source>
        <dbReference type="ARBA" id="ARBA00022989"/>
    </source>
</evidence>
<evidence type="ECO:0000256" key="4">
    <source>
        <dbReference type="ARBA" id="ARBA00022692"/>
    </source>
</evidence>
<keyword evidence="11" id="KW-1185">Reference proteome</keyword>
<evidence type="ECO:0000313" key="10">
    <source>
        <dbReference type="EMBL" id="CAI6258864.1"/>
    </source>
</evidence>
<proteinExistence type="inferred from homology"/>
<dbReference type="Pfam" id="PF03650">
    <property type="entry name" value="MPC"/>
    <property type="match status" value="1"/>
</dbReference>
<evidence type="ECO:0000256" key="3">
    <source>
        <dbReference type="ARBA" id="ARBA00022448"/>
    </source>
</evidence>
<name>A0A9W4U3B1_9PLEO</name>
<dbReference type="GO" id="GO:0005743">
    <property type="term" value="C:mitochondrial inner membrane"/>
    <property type="evidence" value="ECO:0007669"/>
    <property type="project" value="UniProtKB-SubCell"/>
</dbReference>
<accession>A0A9W4U3B1</accession>
<organism evidence="10 11">
    <name type="scientific">Periconia digitata</name>
    <dbReference type="NCBI Taxonomy" id="1303443"/>
    <lineage>
        <taxon>Eukaryota</taxon>
        <taxon>Fungi</taxon>
        <taxon>Dikarya</taxon>
        <taxon>Ascomycota</taxon>
        <taxon>Pezizomycotina</taxon>
        <taxon>Dothideomycetes</taxon>
        <taxon>Pleosporomycetidae</taxon>
        <taxon>Pleosporales</taxon>
        <taxon>Massarineae</taxon>
        <taxon>Periconiaceae</taxon>
        <taxon>Periconia</taxon>
    </lineage>
</organism>
<evidence type="ECO:0000256" key="5">
    <source>
        <dbReference type="ARBA" id="ARBA00022792"/>
    </source>
</evidence>
<dbReference type="Proteomes" id="UP001152607">
    <property type="component" value="Unassembled WGS sequence"/>
</dbReference>
<evidence type="ECO:0000256" key="1">
    <source>
        <dbReference type="ARBA" id="ARBA00004448"/>
    </source>
</evidence>
<evidence type="ECO:0000256" key="2">
    <source>
        <dbReference type="ARBA" id="ARBA00006416"/>
    </source>
</evidence>
<keyword evidence="4 9" id="KW-0812">Transmembrane</keyword>
<evidence type="ECO:0000256" key="8">
    <source>
        <dbReference type="ARBA" id="ARBA00023136"/>
    </source>
</evidence>
<comment type="caution">
    <text evidence="9">Lacks conserved residue(s) required for the propagation of feature annotation.</text>
</comment>
<dbReference type="EMBL" id="CAOQHR010000001">
    <property type="protein sequence ID" value="CAI6258864.1"/>
    <property type="molecule type" value="Genomic_DNA"/>
</dbReference>
<dbReference type="OrthoDB" id="869189at2759"/>
<keyword evidence="5 9" id="KW-0999">Mitochondrion inner membrane</keyword>
<comment type="caution">
    <text evidence="10">The sequence shown here is derived from an EMBL/GenBank/DDBJ whole genome shotgun (WGS) entry which is preliminary data.</text>
</comment>
<keyword evidence="6 9" id="KW-1133">Transmembrane helix</keyword>
<gene>
    <name evidence="10" type="ORF">PDIGIT_LOCUS1264</name>
</gene>
<dbReference type="AlphaFoldDB" id="A0A9W4U3B1"/>
<evidence type="ECO:0000256" key="7">
    <source>
        <dbReference type="ARBA" id="ARBA00023128"/>
    </source>
</evidence>
<evidence type="ECO:0000256" key="9">
    <source>
        <dbReference type="RuleBase" id="RU363100"/>
    </source>
</evidence>
<comment type="function">
    <text evidence="9">Mediates the uptake of pyruvate into mitochondria.</text>
</comment>
<keyword evidence="8 9" id="KW-0472">Membrane</keyword>
<comment type="subcellular location">
    <subcellularLocation>
        <location evidence="1 9">Mitochondrion inner membrane</location>
        <topology evidence="1 9">Multi-pass membrane protein</topology>
    </subcellularLocation>
</comment>
<keyword evidence="3 9" id="KW-0813">Transport</keyword>
<reference evidence="10" key="1">
    <citation type="submission" date="2023-01" db="EMBL/GenBank/DDBJ databases">
        <authorList>
            <person name="Van Ghelder C."/>
            <person name="Rancurel C."/>
        </authorList>
    </citation>
    <scope>NUCLEOTIDE SEQUENCE</scope>
    <source>
        <strain evidence="10">CNCM I-4278</strain>
    </source>
</reference>
<dbReference type="InterPro" id="IPR005336">
    <property type="entry name" value="MPC"/>
</dbReference>
<comment type="similarity">
    <text evidence="2 9">Belongs to the mitochondrial pyruvate carrier (MPC) (TC 2.A.105) family.</text>
</comment>
<dbReference type="GO" id="GO:0006850">
    <property type="term" value="P:pyruvate import into mitochondria"/>
    <property type="evidence" value="ECO:0007669"/>
    <property type="project" value="InterPro"/>
</dbReference>
<sequence>MSFRPGSRIFNAFRPYFAQPLLRRRVGTSAAPEQTGFAKLWNSPVGPKTVHFWYVHLSRFLVLSHLSLRFARKRIPTRQLIIRASPERFRTLAPIMKWGLVIAGASDFARPAEQLSLTQNAALMSTGAIWTRWCFIIRPQNMFLAAVNFFLFMVGATQVGRILSYQRSVKATEGQVKSEGKELEGELKEVAQKAEKVVKS</sequence>
<evidence type="ECO:0000313" key="11">
    <source>
        <dbReference type="Proteomes" id="UP001152607"/>
    </source>
</evidence>
<protein>
    <recommendedName>
        <fullName evidence="9">Mitochondrial pyruvate carrier</fullName>
    </recommendedName>
</protein>